<feature type="region of interest" description="Disordered" evidence="1">
    <location>
        <begin position="286"/>
        <end position="337"/>
    </location>
</feature>
<sequence length="749" mass="73015">MASGAAPPNGRRTAVRMLQKPSFEKEVSGCAPIVATNSRTPPPATPVLPPQPPSISSSQRRRSACIPFSACDEFPVPDSSASTGAMGCSTAPSSPCIPRRTTNIDGFLSGDFDLNSHYHMSVPLTLLSLHNGGGRHTPRMASHKDGATTPLASPSLLSREGSSSLSGLSDAGGAHVSNGSNVIDDASGMAIPITATGISSRRMSVDLSLAGGSPPKRCITPLTTAPNPFQCSSSSPFHGPITNLGAAASSGAAAGSACVPANGTAPLSARSNGRNSLGSIPAIPGLTAPAGGDHTQPFSTSAPLPSATSMTASATGVTGTPLSPPSSTPPATDATTAAAGGCMSNGVTLPAHLCPQRPPTPVCKEEELLVSMRHMASPTRRRSRFATATESSMLAAAAAAVADEMAGDGPLLLDASTHIGSCNGGTDAGADMAREPRSRRSGLVPIHVGTGADGGVGCCGAPGALEVMASGPSWSSAGGASSRKTASQLLSVPEESASRRSTREDVSAPQLHFPAHAASAGISAASADCSFLTSSNISSLHNSTPISSSTNNYLGAGVSSFSSFSSSSSRTGPLGAIGSSGAACMPAAGLGVSIAASRRLRMNSSSSSNVDSGLVLLAPESAPSSFTRGAAGFAGATGGPAAAASPHSFSGPVYGSSSSNATATAATAAAVAGSGGVSVSVMGAAPPKDDSLSSFMTSRVPPASAANGSSTTGGGSSSGTAAVATAAAAAASAAAGGVVSSSRRCSMVT</sequence>
<comment type="caution">
    <text evidence="2">The sequence shown here is derived from an EMBL/GenBank/DDBJ whole genome shotgun (WGS) entry which is preliminary data.</text>
</comment>
<feature type="compositionally biased region" description="Polar residues" evidence="1">
    <location>
        <begin position="296"/>
        <end position="314"/>
    </location>
</feature>
<accession>A0AAD3DPV9</accession>
<feature type="compositionally biased region" description="Pro residues" evidence="1">
    <location>
        <begin position="40"/>
        <end position="53"/>
    </location>
</feature>
<feature type="compositionally biased region" description="Low complexity" evidence="1">
    <location>
        <begin position="472"/>
        <end position="482"/>
    </location>
</feature>
<dbReference type="EMBL" id="BMAR01000010">
    <property type="protein sequence ID" value="GFR45628.1"/>
    <property type="molecule type" value="Genomic_DNA"/>
</dbReference>
<feature type="region of interest" description="Disordered" evidence="1">
    <location>
        <begin position="690"/>
        <end position="719"/>
    </location>
</feature>
<proteinExistence type="predicted"/>
<dbReference type="AlphaFoldDB" id="A0AAD3DPV9"/>
<keyword evidence="3" id="KW-1185">Reference proteome</keyword>
<reference evidence="2 3" key="1">
    <citation type="journal article" date="2021" name="Sci. Rep.">
        <title>Genome sequencing of the multicellular alga Astrephomene provides insights into convergent evolution of germ-soma differentiation.</title>
        <authorList>
            <person name="Yamashita S."/>
            <person name="Yamamoto K."/>
            <person name="Matsuzaki R."/>
            <person name="Suzuki S."/>
            <person name="Yamaguchi H."/>
            <person name="Hirooka S."/>
            <person name="Minakuchi Y."/>
            <person name="Miyagishima S."/>
            <person name="Kawachi M."/>
            <person name="Toyoda A."/>
            <person name="Nozaki H."/>
        </authorList>
    </citation>
    <scope>NUCLEOTIDE SEQUENCE [LARGE SCALE GENOMIC DNA]</scope>
    <source>
        <strain evidence="2 3">NIES-4017</strain>
    </source>
</reference>
<protein>
    <submittedName>
        <fullName evidence="2">Uncharacterized protein</fullName>
    </submittedName>
</protein>
<feature type="region of interest" description="Disordered" evidence="1">
    <location>
        <begin position="472"/>
        <end position="507"/>
    </location>
</feature>
<gene>
    <name evidence="2" type="ORF">Agub_g7036</name>
</gene>
<feature type="region of interest" description="Disordered" evidence="1">
    <location>
        <begin position="133"/>
        <end position="171"/>
    </location>
</feature>
<feature type="region of interest" description="Disordered" evidence="1">
    <location>
        <begin position="31"/>
        <end position="58"/>
    </location>
</feature>
<name>A0AAD3DPV9_9CHLO</name>
<evidence type="ECO:0000313" key="2">
    <source>
        <dbReference type="EMBL" id="GFR45628.1"/>
    </source>
</evidence>
<feature type="compositionally biased region" description="Basic and acidic residues" evidence="1">
    <location>
        <begin position="496"/>
        <end position="506"/>
    </location>
</feature>
<evidence type="ECO:0000256" key="1">
    <source>
        <dbReference type="SAM" id="MobiDB-lite"/>
    </source>
</evidence>
<organism evidence="2 3">
    <name type="scientific">Astrephomene gubernaculifera</name>
    <dbReference type="NCBI Taxonomy" id="47775"/>
    <lineage>
        <taxon>Eukaryota</taxon>
        <taxon>Viridiplantae</taxon>
        <taxon>Chlorophyta</taxon>
        <taxon>core chlorophytes</taxon>
        <taxon>Chlorophyceae</taxon>
        <taxon>CS clade</taxon>
        <taxon>Chlamydomonadales</taxon>
        <taxon>Astrephomenaceae</taxon>
        <taxon>Astrephomene</taxon>
    </lineage>
</organism>
<dbReference type="Proteomes" id="UP001054857">
    <property type="component" value="Unassembled WGS sequence"/>
</dbReference>
<evidence type="ECO:0000313" key="3">
    <source>
        <dbReference type="Proteomes" id="UP001054857"/>
    </source>
</evidence>
<feature type="compositionally biased region" description="Low complexity" evidence="1">
    <location>
        <begin position="153"/>
        <end position="171"/>
    </location>
</feature>